<sequence length="122" mass="13602">MKDTELRLIRARLHSQRARARLTNTMVEMQARLRPAALIEDAVDELRERASEGAREALAFVKARPATAAGIVAAALVYLFRDRVFDTLVAIFSRARETARADQEFDDEGDTAPGAATMENER</sequence>
<dbReference type="EMBL" id="JACIJC010000005">
    <property type="protein sequence ID" value="MBB5687255.1"/>
    <property type="molecule type" value="Genomic_DNA"/>
</dbReference>
<evidence type="ECO:0000313" key="3">
    <source>
        <dbReference type="Proteomes" id="UP000549617"/>
    </source>
</evidence>
<keyword evidence="3" id="KW-1185">Reference proteome</keyword>
<dbReference type="Proteomes" id="UP000549617">
    <property type="component" value="Unassembled WGS sequence"/>
</dbReference>
<dbReference type="AlphaFoldDB" id="A0A7W9AKD1"/>
<feature type="region of interest" description="Disordered" evidence="1">
    <location>
        <begin position="97"/>
        <end position="122"/>
    </location>
</feature>
<reference evidence="2 3" key="1">
    <citation type="submission" date="2020-08" db="EMBL/GenBank/DDBJ databases">
        <title>Genomic Encyclopedia of Type Strains, Phase IV (KMG-IV): sequencing the most valuable type-strain genomes for metagenomic binning, comparative biology and taxonomic classification.</title>
        <authorList>
            <person name="Goeker M."/>
        </authorList>
    </citation>
    <scope>NUCLEOTIDE SEQUENCE [LARGE SCALE GENOMIC DNA]</scope>
    <source>
        <strain evidence="2 3">DSM 25079</strain>
    </source>
</reference>
<proteinExistence type="predicted"/>
<gene>
    <name evidence="2" type="ORF">FHS49_003283</name>
</gene>
<evidence type="ECO:0000313" key="2">
    <source>
        <dbReference type="EMBL" id="MBB5687255.1"/>
    </source>
</evidence>
<dbReference type="RefSeq" id="WP_184020548.1">
    <property type="nucleotide sequence ID" value="NZ_JACIJC010000005.1"/>
</dbReference>
<comment type="caution">
    <text evidence="2">The sequence shown here is derived from an EMBL/GenBank/DDBJ whole genome shotgun (WGS) entry which is preliminary data.</text>
</comment>
<protein>
    <submittedName>
        <fullName evidence="2">ElaB/YqjD/DUF883 family membrane-anchored ribosome-binding protein</fullName>
    </submittedName>
</protein>
<name>A0A7W9AKD1_9SPHN</name>
<organism evidence="2 3">
    <name type="scientific">Sphingobium boeckii</name>
    <dbReference type="NCBI Taxonomy" id="1082345"/>
    <lineage>
        <taxon>Bacteria</taxon>
        <taxon>Pseudomonadati</taxon>
        <taxon>Pseudomonadota</taxon>
        <taxon>Alphaproteobacteria</taxon>
        <taxon>Sphingomonadales</taxon>
        <taxon>Sphingomonadaceae</taxon>
        <taxon>Sphingobium</taxon>
    </lineage>
</organism>
<evidence type="ECO:0000256" key="1">
    <source>
        <dbReference type="SAM" id="MobiDB-lite"/>
    </source>
</evidence>
<accession>A0A7W9AKD1</accession>